<sequence>MDRMKAVVIGAGQAGLSAAYWLGRRGLRAWEDFVVLDANEGPGGAWRHRWDSLTFDAAHGLHPLPGVPLEAPDPHEPASAVVSRYYGDYERALALPVIRPVRVAWVERAHDGGALLVRAADGREWRTETVINATGTWDSPYWPHYPGREAFQGRQLHTHDFVSAEEFRGQRVLVVGGGTSAAQFLLQLDAAGARTVWSPRRPPQWTEVPFDADWGVAVERRVGERTRAGLPPLSVVAATGLPLTEQYRAGIDAGVLVSRGPLARITRSGAVLADGTELELDAILWATGFRASLGHLATLHVREPGGGVLMADDGVRVVREPRLFLVGYGASASTVGATRAGRAAALAAVRFLSDASGAAASSAQVPREDALASVP</sequence>
<name>A0ABP5NNM2_9MICC</name>
<dbReference type="InterPro" id="IPR036188">
    <property type="entry name" value="FAD/NAD-bd_sf"/>
</dbReference>
<reference evidence="3" key="1">
    <citation type="journal article" date="2019" name="Int. J. Syst. Evol. Microbiol.">
        <title>The Global Catalogue of Microorganisms (GCM) 10K type strain sequencing project: providing services to taxonomists for standard genome sequencing and annotation.</title>
        <authorList>
            <consortium name="The Broad Institute Genomics Platform"/>
            <consortium name="The Broad Institute Genome Sequencing Center for Infectious Disease"/>
            <person name="Wu L."/>
            <person name="Ma J."/>
        </authorList>
    </citation>
    <scope>NUCLEOTIDE SEQUENCE [LARGE SCALE GENOMIC DNA]</scope>
    <source>
        <strain evidence="3">JCM 16034</strain>
    </source>
</reference>
<gene>
    <name evidence="2" type="ORF">GCM10009849_19580</name>
</gene>
<dbReference type="PRINTS" id="PR00469">
    <property type="entry name" value="PNDRDTASEII"/>
</dbReference>
<dbReference type="PANTHER" id="PTHR43539:SF78">
    <property type="entry name" value="FLAVIN-CONTAINING MONOOXYGENASE"/>
    <property type="match status" value="1"/>
</dbReference>
<dbReference type="SUPFAM" id="SSF51905">
    <property type="entry name" value="FAD/NAD(P)-binding domain"/>
    <property type="match status" value="1"/>
</dbReference>
<organism evidence="2 3">
    <name type="scientific">Sinomonas flava</name>
    <dbReference type="NCBI Taxonomy" id="496857"/>
    <lineage>
        <taxon>Bacteria</taxon>
        <taxon>Bacillati</taxon>
        <taxon>Actinomycetota</taxon>
        <taxon>Actinomycetes</taxon>
        <taxon>Micrococcales</taxon>
        <taxon>Micrococcaceae</taxon>
        <taxon>Sinomonas</taxon>
    </lineage>
</organism>
<protein>
    <submittedName>
        <fullName evidence="2">NAD(P)-binding domain-containing protein</fullName>
    </submittedName>
</protein>
<dbReference type="Gene3D" id="3.50.50.60">
    <property type="entry name" value="FAD/NAD(P)-binding domain"/>
    <property type="match status" value="1"/>
</dbReference>
<evidence type="ECO:0000313" key="2">
    <source>
        <dbReference type="EMBL" id="GAA2200165.1"/>
    </source>
</evidence>
<proteinExistence type="predicted"/>
<keyword evidence="3" id="KW-1185">Reference proteome</keyword>
<dbReference type="Proteomes" id="UP001500432">
    <property type="component" value="Unassembled WGS sequence"/>
</dbReference>
<dbReference type="Pfam" id="PF13738">
    <property type="entry name" value="Pyr_redox_3"/>
    <property type="match status" value="1"/>
</dbReference>
<dbReference type="InterPro" id="IPR050982">
    <property type="entry name" value="Auxin_biosynth/cation_transpt"/>
</dbReference>
<dbReference type="EMBL" id="BAAAQW010000005">
    <property type="protein sequence ID" value="GAA2200165.1"/>
    <property type="molecule type" value="Genomic_DNA"/>
</dbReference>
<evidence type="ECO:0000256" key="1">
    <source>
        <dbReference type="ARBA" id="ARBA00023002"/>
    </source>
</evidence>
<evidence type="ECO:0000313" key="3">
    <source>
        <dbReference type="Proteomes" id="UP001500432"/>
    </source>
</evidence>
<dbReference type="PRINTS" id="PR00368">
    <property type="entry name" value="FADPNR"/>
</dbReference>
<keyword evidence="1" id="KW-0560">Oxidoreductase</keyword>
<comment type="caution">
    <text evidence="2">The sequence shown here is derived from an EMBL/GenBank/DDBJ whole genome shotgun (WGS) entry which is preliminary data.</text>
</comment>
<dbReference type="PANTHER" id="PTHR43539">
    <property type="entry name" value="FLAVIN-BINDING MONOOXYGENASE-LIKE PROTEIN (AFU_ORTHOLOGUE AFUA_4G09220)"/>
    <property type="match status" value="1"/>
</dbReference>
<accession>A0ABP5NNM2</accession>